<dbReference type="Pfam" id="PF13795">
    <property type="entry name" value="HupE_UreJ_2"/>
    <property type="match status" value="1"/>
</dbReference>
<keyword evidence="1" id="KW-1133">Transmembrane helix</keyword>
<feature type="transmembrane region" description="Helical" evidence="1">
    <location>
        <begin position="336"/>
        <end position="354"/>
    </location>
</feature>
<dbReference type="InterPro" id="IPR032809">
    <property type="entry name" value="Put_HupE_UreJ"/>
</dbReference>
<comment type="caution">
    <text evidence="2">The sequence shown here is derived from an EMBL/GenBank/DDBJ whole genome shotgun (WGS) entry which is preliminary data.</text>
</comment>
<evidence type="ECO:0000313" key="2">
    <source>
        <dbReference type="EMBL" id="KUP92575.1"/>
    </source>
</evidence>
<feature type="transmembrane region" description="Helical" evidence="1">
    <location>
        <begin position="296"/>
        <end position="316"/>
    </location>
</feature>
<evidence type="ECO:0008006" key="4">
    <source>
        <dbReference type="Google" id="ProtNLM"/>
    </source>
</evidence>
<dbReference type="Proteomes" id="UP000068382">
    <property type="component" value="Unassembled WGS sequence"/>
</dbReference>
<keyword evidence="1" id="KW-0812">Transmembrane</keyword>
<feature type="transmembrane region" description="Helical" evidence="1">
    <location>
        <begin position="363"/>
        <end position="380"/>
    </location>
</feature>
<gene>
    <name evidence="2" type="ORF">TRIHO_25450</name>
</gene>
<name>A0A132BW09_9RHOB</name>
<protein>
    <recommendedName>
        <fullName evidence="4">HupE / UreJ protein</fullName>
    </recommendedName>
</protein>
<accession>A0A132BW09</accession>
<organism evidence="2 3">
    <name type="scientific">Tritonibacter horizontis</name>
    <dbReference type="NCBI Taxonomy" id="1768241"/>
    <lineage>
        <taxon>Bacteria</taxon>
        <taxon>Pseudomonadati</taxon>
        <taxon>Pseudomonadota</taxon>
        <taxon>Alphaproteobacteria</taxon>
        <taxon>Rhodobacterales</taxon>
        <taxon>Paracoccaceae</taxon>
        <taxon>Tritonibacter</taxon>
    </lineage>
</organism>
<proteinExistence type="predicted"/>
<dbReference type="PATRIC" id="fig|1768241.3.peg.2667"/>
<dbReference type="EMBL" id="LPUY01000074">
    <property type="protein sequence ID" value="KUP92575.1"/>
    <property type="molecule type" value="Genomic_DNA"/>
</dbReference>
<dbReference type="AlphaFoldDB" id="A0A132BW09"/>
<keyword evidence="1" id="KW-0472">Membrane</keyword>
<feature type="transmembrane region" description="Helical" evidence="1">
    <location>
        <begin position="268"/>
        <end position="287"/>
    </location>
</feature>
<evidence type="ECO:0000256" key="1">
    <source>
        <dbReference type="SAM" id="Phobius"/>
    </source>
</evidence>
<reference evidence="2 3" key="1">
    <citation type="submission" date="2015-12" db="EMBL/GenBank/DDBJ databases">
        <title>Genome sequence of the marine Rhodobacteraceae strain O3.65, Candidatus Tritonibacter horizontis.</title>
        <authorList>
            <person name="Poehlein A."/>
            <person name="Giebel H.A."/>
            <person name="Voget S."/>
            <person name="Brinkhoff T."/>
        </authorList>
    </citation>
    <scope>NUCLEOTIDE SEQUENCE [LARGE SCALE GENOMIC DNA]</scope>
    <source>
        <strain evidence="2 3">O3.65</strain>
    </source>
</reference>
<evidence type="ECO:0000313" key="3">
    <source>
        <dbReference type="Proteomes" id="UP000068382"/>
    </source>
</evidence>
<keyword evidence="3" id="KW-1185">Reference proteome</keyword>
<feature type="transmembrane region" description="Helical" evidence="1">
    <location>
        <begin position="12"/>
        <end position="31"/>
    </location>
</feature>
<sequence>MYEFGLYFGRIRAILHVFFLVGAMACLGLGGTRSEAHELTPTIVDFRTVDTQIAMRIRMNLEAFASGMDLDTVVNTESAEQAAQYQALRILEPDALGQVAAEFAQTWLPTVEVEAAQPLTLRLEGVEVEPVGDPELPRATFLVVQADLPAGANQMTLRWPEGAGGLVLRQHDVEAPYTGFHLGGETTPLIGLLGGGQMTPGEAFAAYIPIGFDHILPQGLDHILFVLGLFFFSARLRPLLWQISAFTLAHTITLGMATLGWVTVSGAIVEPLIAASIVFVAVENIFVRKLHLWRPVVIFGFGLLHGLGFASVLGDFGLPSEAIVPALLGFNVGVELGQLTVVAIAFGLVGFWFGKHPKYRGRVAIPASATIAVVGAYWFVERVFL</sequence>